<accession>A0A3Q7FJJ4</accession>
<dbReference type="InParanoid" id="A0A3Q7FJJ4"/>
<dbReference type="PaxDb" id="4081-Solyc03g044520.1.1"/>
<proteinExistence type="predicted"/>
<dbReference type="EnsemblPlants" id="Solyc03g044520.1.1">
    <property type="protein sequence ID" value="Solyc03g044520.1.1.1"/>
    <property type="gene ID" value="Solyc03g044520.1"/>
</dbReference>
<evidence type="ECO:0000256" key="1">
    <source>
        <dbReference type="SAM" id="MobiDB-lite"/>
    </source>
</evidence>
<keyword evidence="3" id="KW-1185">Reference proteome</keyword>
<feature type="region of interest" description="Disordered" evidence="1">
    <location>
        <begin position="43"/>
        <end position="64"/>
    </location>
</feature>
<organism evidence="2">
    <name type="scientific">Solanum lycopersicum</name>
    <name type="common">Tomato</name>
    <name type="synonym">Lycopersicon esculentum</name>
    <dbReference type="NCBI Taxonomy" id="4081"/>
    <lineage>
        <taxon>Eukaryota</taxon>
        <taxon>Viridiplantae</taxon>
        <taxon>Streptophyta</taxon>
        <taxon>Embryophyta</taxon>
        <taxon>Tracheophyta</taxon>
        <taxon>Spermatophyta</taxon>
        <taxon>Magnoliopsida</taxon>
        <taxon>eudicotyledons</taxon>
        <taxon>Gunneridae</taxon>
        <taxon>Pentapetalae</taxon>
        <taxon>asterids</taxon>
        <taxon>lamiids</taxon>
        <taxon>Solanales</taxon>
        <taxon>Solanaceae</taxon>
        <taxon>Solanoideae</taxon>
        <taxon>Solaneae</taxon>
        <taxon>Solanum</taxon>
        <taxon>Solanum subgen. Lycopersicon</taxon>
    </lineage>
</organism>
<dbReference type="Proteomes" id="UP000004994">
    <property type="component" value="Chromosome 3"/>
</dbReference>
<reference evidence="2" key="2">
    <citation type="submission" date="2019-01" db="UniProtKB">
        <authorList>
            <consortium name="EnsemblPlants"/>
        </authorList>
    </citation>
    <scope>IDENTIFICATION</scope>
    <source>
        <strain evidence="2">cv. Heinz 1706</strain>
    </source>
</reference>
<protein>
    <submittedName>
        <fullName evidence="2">Uncharacterized protein</fullName>
    </submittedName>
</protein>
<evidence type="ECO:0000313" key="2">
    <source>
        <dbReference type="EnsemblPlants" id="Solyc03g044520.1.1.1"/>
    </source>
</evidence>
<name>A0A3Q7FJJ4_SOLLC</name>
<evidence type="ECO:0000313" key="3">
    <source>
        <dbReference type="Proteomes" id="UP000004994"/>
    </source>
</evidence>
<reference evidence="2" key="1">
    <citation type="journal article" date="2012" name="Nature">
        <title>The tomato genome sequence provides insights into fleshy fruit evolution.</title>
        <authorList>
            <consortium name="Tomato Genome Consortium"/>
        </authorList>
    </citation>
    <scope>NUCLEOTIDE SEQUENCE [LARGE SCALE GENOMIC DNA]</scope>
    <source>
        <strain evidence="2">cv. Heinz 1706</strain>
    </source>
</reference>
<sequence>MVIPNYDQQKSYPNRKLRISRKQPLTVASKLCHFSASTLSYSYTQPHRNDGKKKYKALDSDSGE</sequence>
<dbReference type="AlphaFoldDB" id="A0A3Q7FJJ4"/>
<dbReference type="Gramene" id="Solyc03g044520.1.1">
    <property type="protein sequence ID" value="Solyc03g044520.1.1.1"/>
    <property type="gene ID" value="Solyc03g044520.1"/>
</dbReference>